<dbReference type="AlphaFoldDB" id="A0A9X7M269"/>
<protein>
    <submittedName>
        <fullName evidence="1">Uncharacterized protein</fullName>
    </submittedName>
</protein>
<organism evidence="1 2">
    <name type="scientific">Bacillus cereus</name>
    <dbReference type="NCBI Taxonomy" id="1396"/>
    <lineage>
        <taxon>Bacteria</taxon>
        <taxon>Bacillati</taxon>
        <taxon>Bacillota</taxon>
        <taxon>Bacilli</taxon>
        <taxon>Bacillales</taxon>
        <taxon>Bacillaceae</taxon>
        <taxon>Bacillus</taxon>
        <taxon>Bacillus cereus group</taxon>
    </lineage>
</organism>
<dbReference type="InterPro" id="IPR008414">
    <property type="entry name" value="HBL"/>
</dbReference>
<dbReference type="Gene3D" id="1.20.1170.10">
    <property type="match status" value="1"/>
</dbReference>
<evidence type="ECO:0000313" key="1">
    <source>
        <dbReference type="EMBL" id="QDZ77504.1"/>
    </source>
</evidence>
<proteinExistence type="predicted"/>
<sequence length="139" mass="16154">MKMHSKRLLKSLKILFVTLVLCNIYLSFVSTARATTCPISENSFTVTDAREVVTDIVTKTISHVFVIDTYAQMIVELPSIHLENIRKIDAPLAQTVLQDYEETRSYAKLWLQDNHLQIVAMNEQILQYNTYFQKHYNNL</sequence>
<dbReference type="PANTHER" id="PTHR38443:SF2">
    <property type="entry name" value="NON-HEMOLYTIC ENTEROTOXIN LYTIC COMPONENT L1"/>
    <property type="match status" value="1"/>
</dbReference>
<dbReference type="Pfam" id="PF05791">
    <property type="entry name" value="Bacillus_HBL"/>
    <property type="match status" value="1"/>
</dbReference>
<name>A0A9X7M269_BACCE</name>
<dbReference type="Proteomes" id="UP000321735">
    <property type="component" value="Chromosome"/>
</dbReference>
<dbReference type="InterPro" id="IPR052785">
    <property type="entry name" value="Enterotoxin_cmpnt"/>
</dbReference>
<reference evidence="1 2" key="1">
    <citation type="journal article" date="2019" name="Ecotoxicol. Environ. Saf.">
        <title>Microbial characterization of heavy metal resistant bacterial strains isolated from an electroplating wastewater treatment plant.</title>
        <authorList>
            <person name="Cai X."/>
            <person name="Zheng X."/>
            <person name="Zhang D."/>
            <person name="Iqbal W."/>
            <person name="Liu C."/>
            <person name="Yang B."/>
            <person name="Zhao X."/>
            <person name="Lu X."/>
            <person name="Mao Y."/>
        </authorList>
    </citation>
    <scope>NUCLEOTIDE SEQUENCE [LARGE SCALE GENOMIC DNA]</scope>
    <source>
        <strain evidence="1 2">Co1-1</strain>
    </source>
</reference>
<dbReference type="EMBL" id="CP031778">
    <property type="protein sequence ID" value="QDZ77504.1"/>
    <property type="molecule type" value="Genomic_DNA"/>
</dbReference>
<evidence type="ECO:0000313" key="2">
    <source>
        <dbReference type="Proteomes" id="UP000321735"/>
    </source>
</evidence>
<feature type="non-terminal residue" evidence="1">
    <location>
        <position position="139"/>
    </location>
</feature>
<dbReference type="SUPFAM" id="SSF58100">
    <property type="entry name" value="Bacterial hemolysins"/>
    <property type="match status" value="1"/>
</dbReference>
<gene>
    <name evidence="1" type="ORF">D0437_33275</name>
</gene>
<accession>A0A9X7M269</accession>
<dbReference type="GO" id="GO:0016020">
    <property type="term" value="C:membrane"/>
    <property type="evidence" value="ECO:0007669"/>
    <property type="project" value="InterPro"/>
</dbReference>
<dbReference type="PANTHER" id="PTHR38443">
    <property type="match status" value="1"/>
</dbReference>